<dbReference type="EMBL" id="QFWV02000005">
    <property type="protein sequence ID" value="RKF06883.1"/>
    <property type="molecule type" value="Genomic_DNA"/>
</dbReference>
<dbReference type="GO" id="GO:0008483">
    <property type="term" value="F:transaminase activity"/>
    <property type="evidence" value="ECO:0007669"/>
    <property type="project" value="UniProtKB-KW"/>
</dbReference>
<dbReference type="Gene3D" id="3.40.640.10">
    <property type="entry name" value="Type I PLP-dependent aspartate aminotransferase-like (Major domain)"/>
    <property type="match status" value="1"/>
</dbReference>
<dbReference type="AlphaFoldDB" id="A0A3A8ALV3"/>
<keyword evidence="4" id="KW-1185">Reference proteome</keyword>
<dbReference type="Pfam" id="PF00266">
    <property type="entry name" value="Aminotran_5"/>
    <property type="match status" value="1"/>
</dbReference>
<dbReference type="OrthoDB" id="9804366at2"/>
<dbReference type="InterPro" id="IPR015424">
    <property type="entry name" value="PyrdxlP-dep_Trfase"/>
</dbReference>
<keyword evidence="3" id="KW-0808">Transferase</keyword>
<dbReference type="InterPro" id="IPR015422">
    <property type="entry name" value="PyrdxlP-dep_Trfase_small"/>
</dbReference>
<evidence type="ECO:0000313" key="3">
    <source>
        <dbReference type="EMBL" id="RKF06883.1"/>
    </source>
</evidence>
<reference evidence="3 4" key="1">
    <citation type="journal article" date="2018" name="Int. J. Syst. Bacteriol.">
        <title>Oceaniradius stylonemae gen. nov., sp. nov., isolated from a red alga, Stylonema cornu-cervi.</title>
        <authorList>
            <person name="Jeong S."/>
        </authorList>
    </citation>
    <scope>NUCLEOTIDE SEQUENCE [LARGE SCALE GENOMIC DNA]</scope>
    <source>
        <strain evidence="3 4">StC1</strain>
    </source>
</reference>
<protein>
    <submittedName>
        <fullName evidence="3">Aminotransferase class V-fold PLP-dependent enzyme</fullName>
    </submittedName>
</protein>
<keyword evidence="1" id="KW-0663">Pyridoxal phosphate</keyword>
<dbReference type="InterPro" id="IPR000192">
    <property type="entry name" value="Aminotrans_V_dom"/>
</dbReference>
<keyword evidence="3" id="KW-0032">Aminotransferase</keyword>
<accession>A0A3A8ALV3</accession>
<dbReference type="Proteomes" id="UP000246132">
    <property type="component" value="Unassembled WGS sequence"/>
</dbReference>
<gene>
    <name evidence="3" type="ORF">DEM25_009580</name>
</gene>
<dbReference type="RefSeq" id="WP_109766566.1">
    <property type="nucleotide sequence ID" value="NZ_QFWV02000005.1"/>
</dbReference>
<name>A0A3A8ALV3_9HYPH</name>
<dbReference type="PANTHER" id="PTHR43686:SF1">
    <property type="entry name" value="AMINOTRAN_5 DOMAIN-CONTAINING PROTEIN"/>
    <property type="match status" value="1"/>
</dbReference>
<feature type="domain" description="Aminotransferase class V" evidence="2">
    <location>
        <begin position="44"/>
        <end position="401"/>
    </location>
</feature>
<dbReference type="SUPFAM" id="SSF53383">
    <property type="entry name" value="PLP-dependent transferases"/>
    <property type="match status" value="1"/>
</dbReference>
<dbReference type="InterPro" id="IPR015421">
    <property type="entry name" value="PyrdxlP-dep_Trfase_major"/>
</dbReference>
<proteinExistence type="predicted"/>
<dbReference type="Gene3D" id="3.90.1150.10">
    <property type="entry name" value="Aspartate Aminotransferase, domain 1"/>
    <property type="match status" value="1"/>
</dbReference>
<organism evidence="3 4">
    <name type="scientific">Oceaniradius stylonematis</name>
    <dbReference type="NCBI Taxonomy" id="2184161"/>
    <lineage>
        <taxon>Bacteria</taxon>
        <taxon>Pseudomonadati</taxon>
        <taxon>Pseudomonadota</taxon>
        <taxon>Alphaproteobacteria</taxon>
        <taxon>Hyphomicrobiales</taxon>
        <taxon>Ahrensiaceae</taxon>
        <taxon>Oceaniradius</taxon>
    </lineage>
</organism>
<evidence type="ECO:0000259" key="2">
    <source>
        <dbReference type="Pfam" id="PF00266"/>
    </source>
</evidence>
<evidence type="ECO:0000256" key="1">
    <source>
        <dbReference type="ARBA" id="ARBA00022898"/>
    </source>
</evidence>
<evidence type="ECO:0000313" key="4">
    <source>
        <dbReference type="Proteomes" id="UP000246132"/>
    </source>
</evidence>
<dbReference type="PANTHER" id="PTHR43686">
    <property type="entry name" value="SULFURTRANSFERASE-RELATED"/>
    <property type="match status" value="1"/>
</dbReference>
<comment type="caution">
    <text evidence="3">The sequence shown here is derived from an EMBL/GenBank/DDBJ whole genome shotgun (WGS) entry which is preliminary data.</text>
</comment>
<sequence>MSVFDEFRAGLAAGDPVEIQRAGLIGDGMAFETPYGEKPLLYADYVASGRALAQIEDFVTRRVLPCYANSHTEASHCGQAMTRMRAAARAVIADAVNAGPDCHTVFTGSGATSGINRIVGLLDIGRRVASGERIVVLIGPYEHHSNILPWRESGAEVGEIGEAAGGGIDLAMLEAELVAAKGADLIVGSFSAASNVTGILTDTDPVTRLLKAHGALAIWDYACGAPYLGMDMTPAADCAKDAIVFSPHKFIGGPGASGVMVVRDTIVARTTPTAPGGGTVTFVSPWDHVYSPSVEAREEAGTPNVIGDIRAALAMIARDAVGCDRIAARNAVLRQRAIDAWRDVPGLELLGNTSTHGQLPIFSFRVSGPDGRRVHHQLFTRMLSDVLGIQARGGCACAGSYGHRLLGIDAPRSEHVFERIGAGDELEKPGWVRLNLSYLLTDEKADAIIDGVAWLAASCGRFVADYEADPLTARFRHRGGPHDPSSASVAAA</sequence>